<accession>A0AAD5MS31</accession>
<keyword evidence="3" id="KW-0963">Cytoplasm</keyword>
<dbReference type="InterPro" id="IPR027408">
    <property type="entry name" value="PNPase/RNase_PH_dom_sf"/>
</dbReference>
<keyword evidence="6" id="KW-0694">RNA-binding</keyword>
<keyword evidence="4" id="KW-0698">rRNA processing</keyword>
<evidence type="ECO:0000256" key="2">
    <source>
        <dbReference type="ARBA" id="ARBA00006678"/>
    </source>
</evidence>
<dbReference type="GO" id="GO:0005730">
    <property type="term" value="C:nucleolus"/>
    <property type="evidence" value="ECO:0007669"/>
    <property type="project" value="UniProtKB-SubCell"/>
</dbReference>
<dbReference type="GO" id="GO:0034476">
    <property type="term" value="P:U5 snRNA 3'-end processing"/>
    <property type="evidence" value="ECO:0007669"/>
    <property type="project" value="TreeGrafter"/>
</dbReference>
<sequence length="203" mass="22407">MEQRPVDAVESQLRPIPQALFWAFSGCVWFCCLAETKRTFDKFCELLGQLLGKLSPAARNKIGILNSSGPLADVATCAVSAALLNVRLPTVKLTHDKDDESPITSDEISVLDETTPLLLKRFPIAVTIYVFKTRKGEVVLIDPPEEVTEHCTARVSVITDGECILAMQTRGLITNDRILSSIATLAEQRHRQIVGVVRPENDH</sequence>
<dbReference type="GO" id="GO:0071035">
    <property type="term" value="P:nuclear polyadenylation-dependent rRNA catabolic process"/>
    <property type="evidence" value="ECO:0007669"/>
    <property type="project" value="TreeGrafter"/>
</dbReference>
<gene>
    <name evidence="8" type="ORF">KIN20_011452</name>
</gene>
<evidence type="ECO:0000313" key="8">
    <source>
        <dbReference type="EMBL" id="KAJ1354486.1"/>
    </source>
</evidence>
<dbReference type="GO" id="GO:0000176">
    <property type="term" value="C:nuclear exosome (RNase complex)"/>
    <property type="evidence" value="ECO:0007669"/>
    <property type="project" value="TreeGrafter"/>
</dbReference>
<comment type="caution">
    <text evidence="8">The sequence shown here is derived from an EMBL/GenBank/DDBJ whole genome shotgun (WGS) entry which is preliminary data.</text>
</comment>
<name>A0AAD5MS31_PARTN</name>
<comment type="similarity">
    <text evidence="2">Belongs to the RNase PH family.</text>
</comment>
<dbReference type="GO" id="GO:0034475">
    <property type="term" value="P:U4 snRNA 3'-end processing"/>
    <property type="evidence" value="ECO:0007669"/>
    <property type="project" value="TreeGrafter"/>
</dbReference>
<evidence type="ECO:0000313" key="9">
    <source>
        <dbReference type="Proteomes" id="UP001196413"/>
    </source>
</evidence>
<evidence type="ECO:0000256" key="3">
    <source>
        <dbReference type="ARBA" id="ARBA00022490"/>
    </source>
</evidence>
<keyword evidence="5" id="KW-0271">Exosome</keyword>
<dbReference type="AlphaFoldDB" id="A0AAD5MS31"/>
<evidence type="ECO:0000256" key="4">
    <source>
        <dbReference type="ARBA" id="ARBA00022552"/>
    </source>
</evidence>
<dbReference type="PANTHER" id="PTHR11097">
    <property type="entry name" value="EXOSOME COMPLEX EXONUCLEASE RIBOSOMAL RNA PROCESSING PROTEIN"/>
    <property type="match status" value="1"/>
</dbReference>
<reference evidence="8" key="1">
    <citation type="submission" date="2021-06" db="EMBL/GenBank/DDBJ databases">
        <title>Parelaphostrongylus tenuis whole genome reference sequence.</title>
        <authorList>
            <person name="Garwood T.J."/>
            <person name="Larsen P.A."/>
            <person name="Fountain-Jones N.M."/>
            <person name="Garbe J.R."/>
            <person name="Macchietto M.G."/>
            <person name="Kania S.A."/>
            <person name="Gerhold R.W."/>
            <person name="Richards J.E."/>
            <person name="Wolf T.M."/>
        </authorList>
    </citation>
    <scope>NUCLEOTIDE SEQUENCE</scope>
    <source>
        <strain evidence="8">MNPRO001-30</strain>
        <tissue evidence="8">Meninges</tissue>
    </source>
</reference>
<dbReference type="PANTHER" id="PTHR11097:SF9">
    <property type="entry name" value="EXOSOME COMPLEX COMPONENT RRP43"/>
    <property type="match status" value="1"/>
</dbReference>
<dbReference type="GO" id="GO:0000177">
    <property type="term" value="C:cytoplasmic exosome (RNase complex)"/>
    <property type="evidence" value="ECO:0007669"/>
    <property type="project" value="TreeGrafter"/>
</dbReference>
<evidence type="ECO:0000256" key="6">
    <source>
        <dbReference type="ARBA" id="ARBA00022884"/>
    </source>
</evidence>
<evidence type="ECO:0000256" key="5">
    <source>
        <dbReference type="ARBA" id="ARBA00022835"/>
    </source>
</evidence>
<dbReference type="GO" id="GO:0016075">
    <property type="term" value="P:rRNA catabolic process"/>
    <property type="evidence" value="ECO:0007669"/>
    <property type="project" value="TreeGrafter"/>
</dbReference>
<dbReference type="GO" id="GO:0071028">
    <property type="term" value="P:nuclear mRNA surveillance"/>
    <property type="evidence" value="ECO:0007669"/>
    <property type="project" value="TreeGrafter"/>
</dbReference>
<protein>
    <submittedName>
        <fullName evidence="8">Uncharacterized protein</fullName>
    </submittedName>
</protein>
<dbReference type="GO" id="GO:0034473">
    <property type="term" value="P:U1 snRNA 3'-end processing"/>
    <property type="evidence" value="ECO:0007669"/>
    <property type="project" value="TreeGrafter"/>
</dbReference>
<dbReference type="GO" id="GO:0035925">
    <property type="term" value="F:mRNA 3'-UTR AU-rich region binding"/>
    <property type="evidence" value="ECO:0007669"/>
    <property type="project" value="TreeGrafter"/>
</dbReference>
<dbReference type="EMBL" id="JAHQIW010002098">
    <property type="protein sequence ID" value="KAJ1354486.1"/>
    <property type="molecule type" value="Genomic_DNA"/>
</dbReference>
<keyword evidence="7" id="KW-0539">Nucleus</keyword>
<keyword evidence="9" id="KW-1185">Reference proteome</keyword>
<dbReference type="GO" id="GO:0071038">
    <property type="term" value="P:TRAMP-dependent tRNA surveillance pathway"/>
    <property type="evidence" value="ECO:0007669"/>
    <property type="project" value="TreeGrafter"/>
</dbReference>
<dbReference type="SUPFAM" id="SSF55666">
    <property type="entry name" value="Ribonuclease PH domain 2-like"/>
    <property type="match status" value="1"/>
</dbReference>
<dbReference type="GO" id="GO:0000467">
    <property type="term" value="P:exonucleolytic trimming to generate mature 3'-end of 5.8S rRNA from tricistronic rRNA transcript (SSU-rRNA, 5.8S rRNA, LSU-rRNA)"/>
    <property type="evidence" value="ECO:0007669"/>
    <property type="project" value="TreeGrafter"/>
</dbReference>
<dbReference type="Gene3D" id="3.30.230.70">
    <property type="entry name" value="GHMP Kinase, N-terminal domain"/>
    <property type="match status" value="1"/>
</dbReference>
<evidence type="ECO:0000256" key="7">
    <source>
        <dbReference type="ARBA" id="ARBA00023242"/>
    </source>
</evidence>
<proteinExistence type="inferred from homology"/>
<organism evidence="8 9">
    <name type="scientific">Parelaphostrongylus tenuis</name>
    <name type="common">Meningeal worm</name>
    <dbReference type="NCBI Taxonomy" id="148309"/>
    <lineage>
        <taxon>Eukaryota</taxon>
        <taxon>Metazoa</taxon>
        <taxon>Ecdysozoa</taxon>
        <taxon>Nematoda</taxon>
        <taxon>Chromadorea</taxon>
        <taxon>Rhabditida</taxon>
        <taxon>Rhabditina</taxon>
        <taxon>Rhabditomorpha</taxon>
        <taxon>Strongyloidea</taxon>
        <taxon>Metastrongylidae</taxon>
        <taxon>Parelaphostrongylus</taxon>
    </lineage>
</organism>
<dbReference type="InterPro" id="IPR050590">
    <property type="entry name" value="Exosome_comp_Rrp42_subfam"/>
</dbReference>
<comment type="subcellular location">
    <subcellularLocation>
        <location evidence="1">Nucleus</location>
        <location evidence="1">Nucleolus</location>
    </subcellularLocation>
</comment>
<dbReference type="InterPro" id="IPR036345">
    <property type="entry name" value="ExoRNase_PH_dom2_sf"/>
</dbReference>
<evidence type="ECO:0000256" key="1">
    <source>
        <dbReference type="ARBA" id="ARBA00004604"/>
    </source>
</evidence>
<dbReference type="Proteomes" id="UP001196413">
    <property type="component" value="Unassembled WGS sequence"/>
</dbReference>
<dbReference type="PROSITE" id="PS51257">
    <property type="entry name" value="PROKAR_LIPOPROTEIN"/>
    <property type="match status" value="1"/>
</dbReference>